<organism evidence="1 2">
    <name type="scientific">Triticum urartu</name>
    <name type="common">Red wild einkorn</name>
    <name type="synonym">Crithodium urartu</name>
    <dbReference type="NCBI Taxonomy" id="4572"/>
    <lineage>
        <taxon>Eukaryota</taxon>
        <taxon>Viridiplantae</taxon>
        <taxon>Streptophyta</taxon>
        <taxon>Embryophyta</taxon>
        <taxon>Tracheophyta</taxon>
        <taxon>Spermatophyta</taxon>
        <taxon>Magnoliopsida</taxon>
        <taxon>Liliopsida</taxon>
        <taxon>Poales</taxon>
        <taxon>Poaceae</taxon>
        <taxon>BOP clade</taxon>
        <taxon>Pooideae</taxon>
        <taxon>Triticodae</taxon>
        <taxon>Triticeae</taxon>
        <taxon>Triticinae</taxon>
        <taxon>Triticum</taxon>
    </lineage>
</organism>
<accession>A0A8R7K3V2</accession>
<evidence type="ECO:0000313" key="2">
    <source>
        <dbReference type="Proteomes" id="UP000015106"/>
    </source>
</evidence>
<reference evidence="1" key="3">
    <citation type="submission" date="2022-06" db="UniProtKB">
        <authorList>
            <consortium name="EnsemblPlants"/>
        </authorList>
    </citation>
    <scope>IDENTIFICATION</scope>
</reference>
<evidence type="ECO:0000313" key="1">
    <source>
        <dbReference type="EnsemblPlants" id="TuG1812G0100004207.01.T01.cds363058"/>
    </source>
</evidence>
<reference evidence="2" key="1">
    <citation type="journal article" date="2013" name="Nature">
        <title>Draft genome of the wheat A-genome progenitor Triticum urartu.</title>
        <authorList>
            <person name="Ling H.Q."/>
            <person name="Zhao S."/>
            <person name="Liu D."/>
            <person name="Wang J."/>
            <person name="Sun H."/>
            <person name="Zhang C."/>
            <person name="Fan H."/>
            <person name="Li D."/>
            <person name="Dong L."/>
            <person name="Tao Y."/>
            <person name="Gao C."/>
            <person name="Wu H."/>
            <person name="Li Y."/>
            <person name="Cui Y."/>
            <person name="Guo X."/>
            <person name="Zheng S."/>
            <person name="Wang B."/>
            <person name="Yu K."/>
            <person name="Liang Q."/>
            <person name="Yang W."/>
            <person name="Lou X."/>
            <person name="Chen J."/>
            <person name="Feng M."/>
            <person name="Jian J."/>
            <person name="Zhang X."/>
            <person name="Luo G."/>
            <person name="Jiang Y."/>
            <person name="Liu J."/>
            <person name="Wang Z."/>
            <person name="Sha Y."/>
            <person name="Zhang B."/>
            <person name="Wu H."/>
            <person name="Tang D."/>
            <person name="Shen Q."/>
            <person name="Xue P."/>
            <person name="Zou S."/>
            <person name="Wang X."/>
            <person name="Liu X."/>
            <person name="Wang F."/>
            <person name="Yang Y."/>
            <person name="An X."/>
            <person name="Dong Z."/>
            <person name="Zhang K."/>
            <person name="Zhang X."/>
            <person name="Luo M.C."/>
            <person name="Dvorak J."/>
            <person name="Tong Y."/>
            <person name="Wang J."/>
            <person name="Yang H."/>
            <person name="Li Z."/>
            <person name="Wang D."/>
            <person name="Zhang A."/>
            <person name="Wang J."/>
        </authorList>
    </citation>
    <scope>NUCLEOTIDE SEQUENCE</scope>
    <source>
        <strain evidence="2">cv. G1812</strain>
    </source>
</reference>
<dbReference type="EnsemblPlants" id="TuG1812G0100004207.01.T01">
    <property type="protein sequence ID" value="TuG1812G0100004207.01.T01.cds363058"/>
    <property type="gene ID" value="TuG1812G0100004207.01"/>
</dbReference>
<name>A0A8R7K3V2_TRIUA</name>
<dbReference type="AlphaFoldDB" id="A0A8R7K3V2"/>
<dbReference type="Proteomes" id="UP000015106">
    <property type="component" value="Chromosome 1"/>
</dbReference>
<proteinExistence type="predicted"/>
<reference evidence="1" key="2">
    <citation type="submission" date="2018-03" db="EMBL/GenBank/DDBJ databases">
        <title>The Triticum urartu genome reveals the dynamic nature of wheat genome evolution.</title>
        <authorList>
            <person name="Ling H."/>
            <person name="Ma B."/>
            <person name="Shi X."/>
            <person name="Liu H."/>
            <person name="Dong L."/>
            <person name="Sun H."/>
            <person name="Cao Y."/>
            <person name="Gao Q."/>
            <person name="Zheng S."/>
            <person name="Li Y."/>
            <person name="Yu Y."/>
            <person name="Du H."/>
            <person name="Qi M."/>
            <person name="Li Y."/>
            <person name="Yu H."/>
            <person name="Cui Y."/>
            <person name="Wang N."/>
            <person name="Chen C."/>
            <person name="Wu H."/>
            <person name="Zhao Y."/>
            <person name="Zhang J."/>
            <person name="Li Y."/>
            <person name="Zhou W."/>
            <person name="Zhang B."/>
            <person name="Hu W."/>
            <person name="Eijk M."/>
            <person name="Tang J."/>
            <person name="Witsenboer H."/>
            <person name="Zhao S."/>
            <person name="Li Z."/>
            <person name="Zhang A."/>
            <person name="Wang D."/>
            <person name="Liang C."/>
        </authorList>
    </citation>
    <scope>NUCLEOTIDE SEQUENCE [LARGE SCALE GENOMIC DNA]</scope>
    <source>
        <strain evidence="1">cv. G1812</strain>
    </source>
</reference>
<dbReference type="Gramene" id="TuG1812G0100004207.01.T01">
    <property type="protein sequence ID" value="TuG1812G0100004207.01.T01.cds363058"/>
    <property type="gene ID" value="TuG1812G0100004207.01"/>
</dbReference>
<protein>
    <submittedName>
        <fullName evidence="1">Uncharacterized protein</fullName>
    </submittedName>
</protein>
<keyword evidence="2" id="KW-1185">Reference proteome</keyword>
<sequence length="67" mass="7639">MLQCPLPSSIILKYPDRELTLIIRIIHMQSIQALLRVPDEANIGRVLNTERHPNLVPCLPLCVHCDN</sequence>